<reference evidence="1 2" key="1">
    <citation type="submission" date="2017-11" db="EMBL/GenBank/DDBJ databases">
        <title>De novo assembly and phasing of dikaryotic genomes from two isolates of Puccinia coronata f. sp. avenae, the causal agent of oat crown rust.</title>
        <authorList>
            <person name="Miller M.E."/>
            <person name="Zhang Y."/>
            <person name="Omidvar V."/>
            <person name="Sperschneider J."/>
            <person name="Schwessinger B."/>
            <person name="Raley C."/>
            <person name="Palmer J.M."/>
            <person name="Garnica D."/>
            <person name="Upadhyaya N."/>
            <person name="Rathjen J."/>
            <person name="Taylor J.M."/>
            <person name="Park R.F."/>
            <person name="Dodds P.N."/>
            <person name="Hirsch C.D."/>
            <person name="Kianian S.F."/>
            <person name="Figueroa M."/>
        </authorList>
    </citation>
    <scope>NUCLEOTIDE SEQUENCE [LARGE SCALE GENOMIC DNA]</scope>
    <source>
        <strain evidence="1">12NC29</strain>
    </source>
</reference>
<sequence length="109" mass="12741">MTRRIFWHFPRLQNSYASDITILRCYIGHGRYYIATVQLEKAPWRCNIAGHPTDTNARRCCVDQFVNRRNGPPTQHQPKVMLRQPLATQWSTQNRLQRFHIGSTDTASA</sequence>
<accession>A0A2N5VA81</accession>
<proteinExistence type="predicted"/>
<comment type="caution">
    <text evidence="1">The sequence shown here is derived from an EMBL/GenBank/DDBJ whole genome shotgun (WGS) entry which is preliminary data.</text>
</comment>
<dbReference type="AlphaFoldDB" id="A0A2N5VA81"/>
<dbReference type="Proteomes" id="UP000235388">
    <property type="component" value="Unassembled WGS sequence"/>
</dbReference>
<organism evidence="1 2">
    <name type="scientific">Puccinia coronata f. sp. avenae</name>
    <dbReference type="NCBI Taxonomy" id="200324"/>
    <lineage>
        <taxon>Eukaryota</taxon>
        <taxon>Fungi</taxon>
        <taxon>Dikarya</taxon>
        <taxon>Basidiomycota</taxon>
        <taxon>Pucciniomycotina</taxon>
        <taxon>Pucciniomycetes</taxon>
        <taxon>Pucciniales</taxon>
        <taxon>Pucciniaceae</taxon>
        <taxon>Puccinia</taxon>
    </lineage>
</organism>
<keyword evidence="2" id="KW-1185">Reference proteome</keyword>
<dbReference type="EMBL" id="PGCJ01000115">
    <property type="protein sequence ID" value="PLW46874.1"/>
    <property type="molecule type" value="Genomic_DNA"/>
</dbReference>
<gene>
    <name evidence="1" type="ORF">PCANC_06592</name>
</gene>
<name>A0A2N5VA81_9BASI</name>
<evidence type="ECO:0000313" key="1">
    <source>
        <dbReference type="EMBL" id="PLW46874.1"/>
    </source>
</evidence>
<protein>
    <submittedName>
        <fullName evidence="1">Uncharacterized protein</fullName>
    </submittedName>
</protein>
<evidence type="ECO:0000313" key="2">
    <source>
        <dbReference type="Proteomes" id="UP000235388"/>
    </source>
</evidence>